<accession>A0A2G6KJZ9</accession>
<feature type="coiled-coil region" evidence="1">
    <location>
        <begin position="561"/>
        <end position="618"/>
    </location>
</feature>
<feature type="transmembrane region" description="Helical" evidence="3">
    <location>
        <begin position="626"/>
        <end position="644"/>
    </location>
</feature>
<dbReference type="EMBL" id="PDSK01000028">
    <property type="protein sequence ID" value="PIE35974.1"/>
    <property type="molecule type" value="Genomic_DNA"/>
</dbReference>
<protein>
    <submittedName>
        <fullName evidence="6">Uncharacterized protein</fullName>
    </submittedName>
</protein>
<feature type="region of interest" description="Disordered" evidence="2">
    <location>
        <begin position="438"/>
        <end position="459"/>
    </location>
</feature>
<organism evidence="6 7">
    <name type="scientific">candidate division KSB3 bacterium</name>
    <dbReference type="NCBI Taxonomy" id="2044937"/>
    <lineage>
        <taxon>Bacteria</taxon>
        <taxon>candidate division KSB3</taxon>
    </lineage>
</organism>
<evidence type="ECO:0000256" key="2">
    <source>
        <dbReference type="SAM" id="MobiDB-lite"/>
    </source>
</evidence>
<dbReference type="Pfam" id="PF23357">
    <property type="entry name" value="DUF7088"/>
    <property type="match status" value="1"/>
</dbReference>
<keyword evidence="3" id="KW-0812">Transmembrane</keyword>
<evidence type="ECO:0000259" key="4">
    <source>
        <dbReference type="Pfam" id="PF09822"/>
    </source>
</evidence>
<sequence length="663" mass="74414">MNRSMRAIVAILLIGVIVLSLNSILRNSPQAFRLDMTDEQLYTLSDSTETVLGKLRQPLTLKLYFSRTVSLNAPDQIQFFTNYYSFVKALVEEYERHSNGMLTVEFIDPLPFSDDEEDALRYGLKRFPLSEEENFFFGAVLTTGFGVVKQIPFFAPDRNTFVEYDLTRLIDSAITREKTRLGILSSLSVMGDAASPYMAQMKMMQGQPLAPAWKIVQQLQQRYEVSSISTDSEAIEDVDLLLVIHPKDLPESALFALDQFVVKGGRAVFLIDPYSFVEQPDPRMGQQAQFAPRNSDLNVLLKTWGVEMEEGKFAGDRLLAQKIRTSAQSPFEPLIGYLNLGCRDCANRENVISSELQEVVMLFAGSLKAVEDSEDSAAKSEFIPLLQTTDRGNVWEVESPIELLYLDPGALMDKFSEGEEPVVMGAIVTGTFRSNFPDGIDITEEPPQTGGEKQDSEAEPVTRHLDAVAVAEQEGAIAVFSDVDFISDMLAYQDTFFGMSATVGNNSDLLLNTLDDFSGSGDLIGLRTRGNFQRPFIVVEQIQQEAEYRMAEEENAIVAEIDKFNAELQSLIAQQQGQEQEVLENSILKKRQELELSIHQAERQLRQVRMKKREQIDALGKTLQQINSLAAPAIILCLGIFVGIRQRVLRQRHLQTLRTQEHA</sequence>
<evidence type="ECO:0000256" key="3">
    <source>
        <dbReference type="SAM" id="Phobius"/>
    </source>
</evidence>
<keyword evidence="1" id="KW-0175">Coiled coil</keyword>
<keyword evidence="3" id="KW-0472">Membrane</keyword>
<feature type="domain" description="DUF7088" evidence="5">
    <location>
        <begin position="39"/>
        <end position="141"/>
    </location>
</feature>
<comment type="caution">
    <text evidence="6">The sequence shown here is derived from an EMBL/GenBank/DDBJ whole genome shotgun (WGS) entry which is preliminary data.</text>
</comment>
<gene>
    <name evidence="6" type="ORF">CSA56_01950</name>
</gene>
<evidence type="ECO:0000313" key="7">
    <source>
        <dbReference type="Proteomes" id="UP000230821"/>
    </source>
</evidence>
<evidence type="ECO:0000256" key="1">
    <source>
        <dbReference type="SAM" id="Coils"/>
    </source>
</evidence>
<keyword evidence="3" id="KW-1133">Transmembrane helix</keyword>
<dbReference type="InterPro" id="IPR019196">
    <property type="entry name" value="ABC_transp_unknown"/>
</dbReference>
<evidence type="ECO:0000313" key="6">
    <source>
        <dbReference type="EMBL" id="PIE35974.1"/>
    </source>
</evidence>
<dbReference type="InterPro" id="IPR055396">
    <property type="entry name" value="DUF7088"/>
</dbReference>
<dbReference type="Proteomes" id="UP000230821">
    <property type="component" value="Unassembled WGS sequence"/>
</dbReference>
<reference evidence="6 7" key="1">
    <citation type="submission" date="2017-10" db="EMBL/GenBank/DDBJ databases">
        <title>Novel microbial diversity and functional potential in the marine mammal oral microbiome.</title>
        <authorList>
            <person name="Dudek N.K."/>
            <person name="Sun C.L."/>
            <person name="Burstein D."/>
            <person name="Kantor R.S."/>
            <person name="Aliaga Goltsman D.S."/>
            <person name="Bik E.M."/>
            <person name="Thomas B.C."/>
            <person name="Banfield J.F."/>
            <person name="Relman D.A."/>
        </authorList>
    </citation>
    <scope>NUCLEOTIDE SEQUENCE [LARGE SCALE GENOMIC DNA]</scope>
    <source>
        <strain evidence="6">DOLJORAL78_47_16</strain>
    </source>
</reference>
<dbReference type="Pfam" id="PF09822">
    <property type="entry name" value="ABC_transp_aux"/>
    <property type="match status" value="1"/>
</dbReference>
<proteinExistence type="predicted"/>
<feature type="domain" description="ABC-type uncharacterised transport system" evidence="4">
    <location>
        <begin position="180"/>
        <end position="512"/>
    </location>
</feature>
<dbReference type="AlphaFoldDB" id="A0A2G6KJZ9"/>
<evidence type="ECO:0000259" key="5">
    <source>
        <dbReference type="Pfam" id="PF23357"/>
    </source>
</evidence>
<name>A0A2G6KJZ9_9BACT</name>